<dbReference type="InterPro" id="IPR009660">
    <property type="entry name" value="Phage_A500_Gp15"/>
</dbReference>
<protein>
    <submittedName>
        <fullName evidence="1">Bacteriophage Gp15 family protein</fullName>
    </submittedName>
</protein>
<dbReference type="Pfam" id="PF06854">
    <property type="entry name" value="Phage_Gp15"/>
    <property type="match status" value="1"/>
</dbReference>
<accession>A0A921STA4</accession>
<reference evidence="1" key="1">
    <citation type="journal article" date="2021" name="PeerJ">
        <title>Extensive microbial diversity within the chicken gut microbiome revealed by metagenomics and culture.</title>
        <authorList>
            <person name="Gilroy R."/>
            <person name="Ravi A."/>
            <person name="Getino M."/>
            <person name="Pursley I."/>
            <person name="Horton D.L."/>
            <person name="Alikhan N.F."/>
            <person name="Baker D."/>
            <person name="Gharbi K."/>
            <person name="Hall N."/>
            <person name="Watson M."/>
            <person name="Adriaenssens E.M."/>
            <person name="Foster-Nyarko E."/>
            <person name="Jarju S."/>
            <person name="Secka A."/>
            <person name="Antonio M."/>
            <person name="Oren A."/>
            <person name="Chaudhuri R.R."/>
            <person name="La Ragione R."/>
            <person name="Hildebrand F."/>
            <person name="Pallen M.J."/>
        </authorList>
    </citation>
    <scope>NUCLEOTIDE SEQUENCE</scope>
    <source>
        <strain evidence="1">CHK179-5677</strain>
    </source>
</reference>
<reference evidence="1" key="2">
    <citation type="submission" date="2021-09" db="EMBL/GenBank/DDBJ databases">
        <authorList>
            <person name="Gilroy R."/>
        </authorList>
    </citation>
    <scope>NUCLEOTIDE SEQUENCE</scope>
    <source>
        <strain evidence="1">CHK179-5677</strain>
    </source>
</reference>
<proteinExistence type="predicted"/>
<evidence type="ECO:0000313" key="2">
    <source>
        <dbReference type="Proteomes" id="UP000760668"/>
    </source>
</evidence>
<gene>
    <name evidence="1" type="ORF">K8V01_10620</name>
</gene>
<dbReference type="EMBL" id="DYUC01000106">
    <property type="protein sequence ID" value="HJG87456.1"/>
    <property type="molecule type" value="Genomic_DNA"/>
</dbReference>
<evidence type="ECO:0000313" key="1">
    <source>
        <dbReference type="EMBL" id="HJG87456.1"/>
    </source>
</evidence>
<sequence>MSLYREPPESIVVEGHEYPVDTDFRTWIGFQGILTSRERDEEKAAQVYALMERLGLPASEASLEAMVSFFEGASAKQAGAGESGPSAFDFERDSAYIYSAFLGAYEIDLSTARLHWWKFKALFQALPDDCEICKIMRYRTVELKDVPKGQKQFYRKMKARYALPGVTSPAHRTDEDMRGYVQRRFEDARKRQAIGDLP</sequence>
<organism evidence="1 2">
    <name type="scientific">Pseudoflavonifractor capillosus</name>
    <dbReference type="NCBI Taxonomy" id="106588"/>
    <lineage>
        <taxon>Bacteria</taxon>
        <taxon>Bacillati</taxon>
        <taxon>Bacillota</taxon>
        <taxon>Clostridia</taxon>
        <taxon>Eubacteriales</taxon>
        <taxon>Oscillospiraceae</taxon>
        <taxon>Pseudoflavonifractor</taxon>
    </lineage>
</organism>
<dbReference type="AlphaFoldDB" id="A0A921STA4"/>
<dbReference type="RefSeq" id="WP_294756052.1">
    <property type="nucleotide sequence ID" value="NZ_DYUC01000106.1"/>
</dbReference>
<name>A0A921STA4_9FIRM</name>
<comment type="caution">
    <text evidence="1">The sequence shown here is derived from an EMBL/GenBank/DDBJ whole genome shotgun (WGS) entry which is preliminary data.</text>
</comment>
<dbReference type="Proteomes" id="UP000760668">
    <property type="component" value="Unassembled WGS sequence"/>
</dbReference>